<evidence type="ECO:0000256" key="9">
    <source>
        <dbReference type="PIRNR" id="PIRNR000094"/>
    </source>
</evidence>
<dbReference type="GO" id="GO:0004318">
    <property type="term" value="F:enoyl-[acyl-carrier-protein] reductase (NADH) activity"/>
    <property type="evidence" value="ECO:0007669"/>
    <property type="project" value="UniProtKB-EC"/>
</dbReference>
<evidence type="ECO:0000256" key="1">
    <source>
        <dbReference type="ARBA" id="ARBA00005194"/>
    </source>
</evidence>
<dbReference type="NCBIfam" id="NF005422">
    <property type="entry name" value="PRK06997.1"/>
    <property type="match status" value="1"/>
</dbReference>
<evidence type="ECO:0000256" key="8">
    <source>
        <dbReference type="ARBA" id="ARBA00023160"/>
    </source>
</evidence>
<dbReference type="RefSeq" id="WP_066880278.1">
    <property type="nucleotide sequence ID" value="NZ_LODL01000007.1"/>
</dbReference>
<feature type="active site" description="Proton acceptor" evidence="10">
    <location>
        <position position="147"/>
    </location>
</feature>
<evidence type="ECO:0000256" key="4">
    <source>
        <dbReference type="ARBA" id="ARBA00022832"/>
    </source>
</evidence>
<dbReference type="SUPFAM" id="SSF51735">
    <property type="entry name" value="NAD(P)-binding Rossmann-fold domains"/>
    <property type="match status" value="1"/>
</dbReference>
<dbReference type="GO" id="GO:0006633">
    <property type="term" value="P:fatty acid biosynthetic process"/>
    <property type="evidence" value="ECO:0007669"/>
    <property type="project" value="UniProtKB-UniPathway"/>
</dbReference>
<evidence type="ECO:0000256" key="11">
    <source>
        <dbReference type="PIRSR" id="PIRSR000094-2"/>
    </source>
</evidence>
<dbReference type="Gene3D" id="3.40.50.720">
    <property type="entry name" value="NAD(P)-binding Rossmann-like Domain"/>
    <property type="match status" value="1"/>
</dbReference>
<evidence type="ECO:0000256" key="7">
    <source>
        <dbReference type="ARBA" id="ARBA00023098"/>
    </source>
</evidence>
<feature type="binding site" evidence="12">
    <location>
        <position position="92"/>
    </location>
    <ligand>
        <name>NAD(+)</name>
        <dbReference type="ChEBI" id="CHEBI:57540"/>
    </ligand>
</feature>
<evidence type="ECO:0000313" key="14">
    <source>
        <dbReference type="Proteomes" id="UP000070186"/>
    </source>
</evidence>
<dbReference type="PIRSF" id="PIRSF000094">
    <property type="entry name" value="Enoyl-ACP_rdct"/>
    <property type="match status" value="1"/>
</dbReference>
<feature type="binding site" evidence="11">
    <location>
        <position position="95"/>
    </location>
    <ligand>
        <name>substrate</name>
    </ligand>
</feature>
<feature type="active site" description="Proton acceptor" evidence="10">
    <location>
        <position position="157"/>
    </location>
</feature>
<dbReference type="InterPro" id="IPR014358">
    <property type="entry name" value="Enoyl-ACP_Rdtase_NADH"/>
</dbReference>
<dbReference type="EC" id="1.3.1.9" evidence="9"/>
<evidence type="ECO:0000256" key="5">
    <source>
        <dbReference type="ARBA" id="ARBA00023002"/>
    </source>
</evidence>
<keyword evidence="4" id="KW-0276">Fatty acid metabolism</keyword>
<keyword evidence="5 9" id="KW-0560">Oxidoreductase</keyword>
<feature type="binding site" evidence="12">
    <location>
        <position position="13"/>
    </location>
    <ligand>
        <name>NAD(+)</name>
        <dbReference type="ChEBI" id="CHEBI:57540"/>
    </ligand>
</feature>
<keyword evidence="6 9" id="KW-0520">NAD</keyword>
<evidence type="ECO:0000313" key="13">
    <source>
        <dbReference type="EMBL" id="KXB31969.1"/>
    </source>
</evidence>
<keyword evidence="14" id="KW-1185">Reference proteome</keyword>
<keyword evidence="7" id="KW-0443">Lipid metabolism</keyword>
<comment type="catalytic activity">
    <reaction evidence="9">
        <text>a 2,3-saturated acyl-[ACP] + NAD(+) = a (2E)-enoyl-[ACP] + NADH + H(+)</text>
        <dbReference type="Rhea" id="RHEA:10240"/>
        <dbReference type="Rhea" id="RHEA-COMP:9925"/>
        <dbReference type="Rhea" id="RHEA-COMP:9926"/>
        <dbReference type="ChEBI" id="CHEBI:15378"/>
        <dbReference type="ChEBI" id="CHEBI:57540"/>
        <dbReference type="ChEBI" id="CHEBI:57945"/>
        <dbReference type="ChEBI" id="CHEBI:78784"/>
        <dbReference type="ChEBI" id="CHEBI:78785"/>
        <dbReference type="EC" id="1.3.1.9"/>
    </reaction>
</comment>
<evidence type="ECO:0000256" key="10">
    <source>
        <dbReference type="PIRSR" id="PIRSR000094-1"/>
    </source>
</evidence>
<dbReference type="FunFam" id="3.40.50.720:FF:000054">
    <property type="entry name" value="Enoyl-[acyl-carrier-protein] reductase [NADH]"/>
    <property type="match status" value="1"/>
</dbReference>
<dbReference type="InterPro" id="IPR036291">
    <property type="entry name" value="NAD(P)-bd_dom_sf"/>
</dbReference>
<dbReference type="Proteomes" id="UP000070186">
    <property type="component" value="Unassembled WGS sequence"/>
</dbReference>
<dbReference type="AlphaFoldDB" id="A0A133XLZ4"/>
<comment type="caution">
    <text evidence="13">The sequence shown here is derived from an EMBL/GenBank/DDBJ whole genome shotgun (WGS) entry which is preliminary data.</text>
</comment>
<sequence length="265" mass="28305">MGFLADKKILITGLLSKHSIAYGIAKACHREGAQLAFTYQNERFEDRIKKFAAEFGSDITIPVDVGSDEQIDNLFVELGKHWDGLDGLVHSIAYAPTEAIEGDFLNGITRDAFRIAHEISSYSYPALVKAARPMMQGRKSAALALSYLGAERTMPNYNTMGLAKASLEAATRYLAFCLGPEGIRANAISAGPIKTLAASGIGNFGKLLAYNSHNAPLRRNVTIEEVGNAAAFMLSDLASGITGEIMYVDGGMNTVALGNADPLPA</sequence>
<evidence type="ECO:0000256" key="3">
    <source>
        <dbReference type="ARBA" id="ARBA00022516"/>
    </source>
</evidence>
<protein>
    <recommendedName>
        <fullName evidence="9">Enoyl-[acyl-carrier-protein] reductase [NADH]</fullName>
        <ecNumber evidence="9">1.3.1.9</ecNumber>
    </recommendedName>
</protein>
<evidence type="ECO:0000256" key="2">
    <source>
        <dbReference type="ARBA" id="ARBA00009233"/>
    </source>
</evidence>
<accession>A0A133XLZ4</accession>
<keyword evidence="3 9" id="KW-0444">Lipid biosynthesis</keyword>
<comment type="similarity">
    <text evidence="2 9">Belongs to the short-chain dehydrogenases/reductases (SDR) family. FabI subfamily.</text>
</comment>
<dbReference type="STRING" id="281362.AT959_02585"/>
<dbReference type="PANTHER" id="PTHR43159:SF2">
    <property type="entry name" value="ENOYL-[ACYL-CARRIER-PROTEIN] REDUCTASE [NADH], CHLOROPLASTIC"/>
    <property type="match status" value="1"/>
</dbReference>
<dbReference type="Pfam" id="PF13561">
    <property type="entry name" value="adh_short_C2"/>
    <property type="match status" value="1"/>
</dbReference>
<dbReference type="EMBL" id="LODL01000007">
    <property type="protein sequence ID" value="KXB31969.1"/>
    <property type="molecule type" value="Genomic_DNA"/>
</dbReference>
<name>A0A133XLZ4_9RHOO</name>
<evidence type="ECO:0000256" key="6">
    <source>
        <dbReference type="ARBA" id="ARBA00023027"/>
    </source>
</evidence>
<reference evidence="13 14" key="1">
    <citation type="submission" date="2015-12" db="EMBL/GenBank/DDBJ databases">
        <title>Nitrous oxide reduction kinetics distinguish bacteria harboring typical versus atypical NosZ.</title>
        <authorList>
            <person name="Yoon S."/>
            <person name="Nissen S."/>
            <person name="Park D."/>
            <person name="Sanford R.A."/>
            <person name="Loeffler F.E."/>
        </authorList>
    </citation>
    <scope>NUCLEOTIDE SEQUENCE [LARGE SCALE GENOMIC DNA]</scope>
    <source>
        <strain evidence="13 14">ATCC BAA-841</strain>
    </source>
</reference>
<dbReference type="PANTHER" id="PTHR43159">
    <property type="entry name" value="ENOYL-[ACYL-CARRIER-PROTEIN] REDUCTASE"/>
    <property type="match status" value="1"/>
</dbReference>
<dbReference type="InterPro" id="IPR002347">
    <property type="entry name" value="SDR_fam"/>
</dbReference>
<proteinExistence type="inferred from homology"/>
<evidence type="ECO:0000256" key="12">
    <source>
        <dbReference type="PIRSR" id="PIRSR000094-3"/>
    </source>
</evidence>
<feature type="binding site" evidence="12">
    <location>
        <begin position="19"/>
        <end position="20"/>
    </location>
    <ligand>
        <name>NAD(+)</name>
        <dbReference type="ChEBI" id="CHEBI:57540"/>
    </ligand>
</feature>
<organism evidence="13 14">
    <name type="scientific">Dechloromonas denitrificans</name>
    <dbReference type="NCBI Taxonomy" id="281362"/>
    <lineage>
        <taxon>Bacteria</taxon>
        <taxon>Pseudomonadati</taxon>
        <taxon>Pseudomonadota</taxon>
        <taxon>Betaproteobacteria</taxon>
        <taxon>Rhodocyclales</taxon>
        <taxon>Azonexaceae</taxon>
        <taxon>Dechloromonas</taxon>
    </lineage>
</organism>
<dbReference type="Gene3D" id="1.10.8.400">
    <property type="entry name" value="Enoyl acyl carrier protein reductase"/>
    <property type="match status" value="1"/>
</dbReference>
<dbReference type="FunFam" id="1.10.8.400:FF:000001">
    <property type="entry name" value="Enoyl-[acyl-carrier-protein] reductase [NADH]"/>
    <property type="match status" value="1"/>
</dbReference>
<feature type="binding site" evidence="12">
    <location>
        <begin position="193"/>
        <end position="197"/>
    </location>
    <ligand>
        <name>NAD(+)</name>
        <dbReference type="ChEBI" id="CHEBI:57540"/>
    </ligand>
</feature>
<gene>
    <name evidence="13" type="ORF">AT959_02585</name>
</gene>
<keyword evidence="8 9" id="KW-0275">Fatty acid biosynthesis</keyword>
<dbReference type="UniPathway" id="UPA00094"/>
<feature type="binding site" evidence="12">
    <location>
        <begin position="64"/>
        <end position="65"/>
    </location>
    <ligand>
        <name>NAD(+)</name>
        <dbReference type="ChEBI" id="CHEBI:57540"/>
    </ligand>
</feature>
<feature type="binding site" evidence="12">
    <location>
        <position position="40"/>
    </location>
    <ligand>
        <name>NAD(+)</name>
        <dbReference type="ChEBI" id="CHEBI:57540"/>
    </ligand>
</feature>
<dbReference type="PRINTS" id="PR00081">
    <property type="entry name" value="GDHRDH"/>
</dbReference>
<comment type="pathway">
    <text evidence="1">Lipid metabolism; fatty acid biosynthesis.</text>
</comment>
<feature type="binding site" evidence="12">
    <location>
        <position position="164"/>
    </location>
    <ligand>
        <name>NAD(+)</name>
        <dbReference type="ChEBI" id="CHEBI:57540"/>
    </ligand>
</feature>
<dbReference type="CDD" id="cd05372">
    <property type="entry name" value="ENR_SDR"/>
    <property type="match status" value="1"/>
</dbReference>